<organism evidence="1 2">
    <name type="scientific">Armillaria luteobubalina</name>
    <dbReference type="NCBI Taxonomy" id="153913"/>
    <lineage>
        <taxon>Eukaryota</taxon>
        <taxon>Fungi</taxon>
        <taxon>Dikarya</taxon>
        <taxon>Basidiomycota</taxon>
        <taxon>Agaricomycotina</taxon>
        <taxon>Agaricomycetes</taxon>
        <taxon>Agaricomycetidae</taxon>
        <taxon>Agaricales</taxon>
        <taxon>Marasmiineae</taxon>
        <taxon>Physalacriaceae</taxon>
        <taxon>Armillaria</taxon>
    </lineage>
</organism>
<protein>
    <submittedName>
        <fullName evidence="1">Uncharacterized protein</fullName>
    </submittedName>
</protein>
<gene>
    <name evidence="1" type="ORF">EDD18DRAFT_1105770</name>
</gene>
<keyword evidence="2" id="KW-1185">Reference proteome</keyword>
<comment type="caution">
    <text evidence="1">The sequence shown here is derived from an EMBL/GenBank/DDBJ whole genome shotgun (WGS) entry which is preliminary data.</text>
</comment>
<proteinExistence type="predicted"/>
<accession>A0AA39Q4C3</accession>
<name>A0AA39Q4C3_9AGAR</name>
<dbReference type="Proteomes" id="UP001175228">
    <property type="component" value="Unassembled WGS sequence"/>
</dbReference>
<reference evidence="1" key="1">
    <citation type="submission" date="2023-06" db="EMBL/GenBank/DDBJ databases">
        <authorList>
            <consortium name="Lawrence Berkeley National Laboratory"/>
            <person name="Ahrendt S."/>
            <person name="Sahu N."/>
            <person name="Indic B."/>
            <person name="Wong-Bajracharya J."/>
            <person name="Merenyi Z."/>
            <person name="Ke H.-M."/>
            <person name="Monk M."/>
            <person name="Kocsube S."/>
            <person name="Drula E."/>
            <person name="Lipzen A."/>
            <person name="Balint B."/>
            <person name="Henrissat B."/>
            <person name="Andreopoulos B."/>
            <person name="Martin F.M."/>
            <person name="Harder C.B."/>
            <person name="Rigling D."/>
            <person name="Ford K.L."/>
            <person name="Foster G.D."/>
            <person name="Pangilinan J."/>
            <person name="Papanicolaou A."/>
            <person name="Barry K."/>
            <person name="LaButti K."/>
            <person name="Viragh M."/>
            <person name="Koriabine M."/>
            <person name="Yan M."/>
            <person name="Riley R."/>
            <person name="Champramary S."/>
            <person name="Plett K.L."/>
            <person name="Tsai I.J."/>
            <person name="Slot J."/>
            <person name="Sipos G."/>
            <person name="Plett J."/>
            <person name="Nagy L.G."/>
            <person name="Grigoriev I.V."/>
        </authorList>
    </citation>
    <scope>NUCLEOTIDE SEQUENCE</scope>
    <source>
        <strain evidence="1">HWK02</strain>
    </source>
</reference>
<sequence>MVKAPSSPASGVVSSFLYFMSDYVLRLSRLLRGLTITALTAGDATWLAQSLVHEASASMRILINNGDVQIRGPYIDGPITGVFNIKNDYVLKLSRLSHRLTIAALTAGDPTWLVQSLVHEAFASMRILTNNGDVQIRGPYTDGPITGFRQGCNGSGDTVWDGIWTARRHIPYGVDTTPRHRERGLQCRQRHRWKDIYQLLRQTIAVRGDSGTGADCGGGLNEDCGECCTWGACKSGAHGGNGDACAEGRVLLLAWMDGQEVKGGDGRVAVWEGDGGWRSWVAGVYRDGLPPA</sequence>
<evidence type="ECO:0000313" key="1">
    <source>
        <dbReference type="EMBL" id="KAK0495841.1"/>
    </source>
</evidence>
<evidence type="ECO:0000313" key="2">
    <source>
        <dbReference type="Proteomes" id="UP001175228"/>
    </source>
</evidence>
<dbReference type="AlphaFoldDB" id="A0AA39Q4C3"/>
<dbReference type="EMBL" id="JAUEPU010000016">
    <property type="protein sequence ID" value="KAK0495841.1"/>
    <property type="molecule type" value="Genomic_DNA"/>
</dbReference>